<reference evidence="2" key="1">
    <citation type="submission" date="2021-12" db="EMBL/GenBank/DDBJ databases">
        <authorList>
            <person name="King R."/>
        </authorList>
    </citation>
    <scope>NUCLEOTIDE SEQUENCE</scope>
</reference>
<dbReference type="InterPro" id="IPR000408">
    <property type="entry name" value="Reg_chr_condens"/>
</dbReference>
<dbReference type="PANTHER" id="PTHR46849:SF1">
    <property type="entry name" value="RCC1 DOMAIN-CONTAINING PROTEIN 1"/>
    <property type="match status" value="1"/>
</dbReference>
<dbReference type="PRINTS" id="PR00633">
    <property type="entry name" value="RCCNDNSATION"/>
</dbReference>
<dbReference type="EMBL" id="OU963898">
    <property type="protein sequence ID" value="CAH2990349.1"/>
    <property type="molecule type" value="Genomic_DNA"/>
</dbReference>
<evidence type="ECO:0000256" key="1">
    <source>
        <dbReference type="PROSITE-ProRule" id="PRU00235"/>
    </source>
</evidence>
<feature type="repeat" description="RCC1" evidence="1">
    <location>
        <begin position="250"/>
        <end position="318"/>
    </location>
</feature>
<dbReference type="SUPFAM" id="SSF50985">
    <property type="entry name" value="RCC1/BLIP-II"/>
    <property type="match status" value="1"/>
</dbReference>
<evidence type="ECO:0008006" key="4">
    <source>
        <dbReference type="Google" id="ProtNLM"/>
    </source>
</evidence>
<dbReference type="Gene3D" id="2.130.10.30">
    <property type="entry name" value="Regulator of chromosome condensation 1/beta-lactamase-inhibitor protein II"/>
    <property type="match status" value="1"/>
</dbReference>
<dbReference type="InterPro" id="IPR009091">
    <property type="entry name" value="RCC1/BLIP-II"/>
</dbReference>
<proteinExistence type="predicted"/>
<accession>A0ABN8L7E6</accession>
<organism evidence="2 3">
    <name type="scientific">Chilo suppressalis</name>
    <name type="common">Asiatic rice borer moth</name>
    <dbReference type="NCBI Taxonomy" id="168631"/>
    <lineage>
        <taxon>Eukaryota</taxon>
        <taxon>Metazoa</taxon>
        <taxon>Ecdysozoa</taxon>
        <taxon>Arthropoda</taxon>
        <taxon>Hexapoda</taxon>
        <taxon>Insecta</taxon>
        <taxon>Pterygota</taxon>
        <taxon>Neoptera</taxon>
        <taxon>Endopterygota</taxon>
        <taxon>Lepidoptera</taxon>
        <taxon>Glossata</taxon>
        <taxon>Ditrysia</taxon>
        <taxon>Pyraloidea</taxon>
        <taxon>Crambidae</taxon>
        <taxon>Crambinae</taxon>
        <taxon>Chilo</taxon>
    </lineage>
</organism>
<gene>
    <name evidence="2" type="ORF">CHILSU_LOCUS9572</name>
</gene>
<sequence>MYRITGTNLFGQWLEDDHIISDFRSITRNCNNYNNFDIETAKLLQICWSYNIFQLGKDFFLTGHWNCKENKVVKVELPKEYYTSACESNLTMVGNDYNIILVDKKYNFLWIMDLQKKIGSRKINLTTEAPLENSSKRMRSESNISKVALTNNSCLCLTSDGSVYNGLLPSLLDTSHCIGKVCDIRSGYEHFILLTDLGHVYTWGNGRRLQLGHGNLDNLETPTEVEALAGIKIIKIRAGGWHCLALSEFGDLYTWGWNDSGQLGVRHPDTKGVLNREGLKSYPFPTLVDILNQNEEEINMNIKDIGCGSRHTAIMLEDNSIWTTGYNKYGQLGFSPELNPTVSYFKKAFQCEKDFVIECGHWSTVLINTISASK</sequence>
<protein>
    <recommendedName>
        <fullName evidence="4">RCC1 domain-containing protein 1</fullName>
    </recommendedName>
</protein>
<dbReference type="Proteomes" id="UP001153292">
    <property type="component" value="Chromosome 5"/>
</dbReference>
<feature type="repeat" description="RCC1" evidence="1">
    <location>
        <begin position="198"/>
        <end position="249"/>
    </location>
</feature>
<evidence type="ECO:0000313" key="2">
    <source>
        <dbReference type="EMBL" id="CAH2990349.1"/>
    </source>
</evidence>
<dbReference type="PANTHER" id="PTHR46849">
    <property type="entry name" value="RCC1 DOMAIN-CONTAINING PROTEIN 1"/>
    <property type="match status" value="1"/>
</dbReference>
<dbReference type="Pfam" id="PF00415">
    <property type="entry name" value="RCC1"/>
    <property type="match status" value="2"/>
</dbReference>
<dbReference type="InterPro" id="IPR052830">
    <property type="entry name" value="RCC1_domain-containing"/>
</dbReference>
<keyword evidence="3" id="KW-1185">Reference proteome</keyword>
<dbReference type="PROSITE" id="PS50012">
    <property type="entry name" value="RCC1_3"/>
    <property type="match status" value="2"/>
</dbReference>
<name>A0ABN8L7E6_CHISP</name>
<evidence type="ECO:0000313" key="3">
    <source>
        <dbReference type="Proteomes" id="UP001153292"/>
    </source>
</evidence>